<dbReference type="RefSeq" id="WP_220619691.1">
    <property type="nucleotide sequence ID" value="NZ_RKLR01000008.1"/>
</dbReference>
<sequence length="172" mass="18833">MSFYASIAGYITYRSNEHLEAVLDYLKEGDWMNDSEQWLVYGDSSYTRGQPAVNHHSNSLLIPFGHYRNLARVTTELFAGATDGCVVSASTDGCFDAWRETPLESASGVSPGAGGAVSSVECIDLSDYARLRGLGTITPSEPGYIEWQQSVVGAFHDEYDPDLPEYLTRSVS</sequence>
<evidence type="ECO:0000313" key="2">
    <source>
        <dbReference type="Proteomes" id="UP001430377"/>
    </source>
</evidence>
<reference evidence="1 2" key="1">
    <citation type="submission" date="2021-06" db="EMBL/GenBank/DDBJ databases">
        <title>Halomicroarcula sp. a new haloarchaeum isolated from saline soil.</title>
        <authorList>
            <person name="Duran-Viseras A."/>
            <person name="Sanchez-Porro C."/>
            <person name="Ventosa A."/>
        </authorList>
    </citation>
    <scope>NUCLEOTIDE SEQUENCE [LARGE SCALE GENOMIC DNA]</scope>
    <source>
        <strain evidence="1 2">F13</strain>
    </source>
</reference>
<protein>
    <submittedName>
        <fullName evidence="1">Uncharacterized protein</fullName>
    </submittedName>
</protein>
<organism evidence="1 2">
    <name type="scientific">Haloarcula rubra</name>
    <dbReference type="NCBI Taxonomy" id="2487747"/>
    <lineage>
        <taxon>Archaea</taxon>
        <taxon>Methanobacteriati</taxon>
        <taxon>Methanobacteriota</taxon>
        <taxon>Stenosarchaea group</taxon>
        <taxon>Halobacteria</taxon>
        <taxon>Halobacteriales</taxon>
        <taxon>Haloarculaceae</taxon>
        <taxon>Haloarcula</taxon>
    </lineage>
</organism>
<dbReference type="EMBL" id="RKLR01000008">
    <property type="protein sequence ID" value="MBX0324750.1"/>
    <property type="molecule type" value="Genomic_DNA"/>
</dbReference>
<comment type="caution">
    <text evidence="1">The sequence shown here is derived from an EMBL/GenBank/DDBJ whole genome shotgun (WGS) entry which is preliminary data.</text>
</comment>
<proteinExistence type="predicted"/>
<evidence type="ECO:0000313" key="1">
    <source>
        <dbReference type="EMBL" id="MBX0324750.1"/>
    </source>
</evidence>
<accession>A0AAW4PW66</accession>
<gene>
    <name evidence="1" type="ORF">EGH21_17125</name>
</gene>
<name>A0AAW4PW66_9EURY</name>
<keyword evidence="2" id="KW-1185">Reference proteome</keyword>
<dbReference type="AlphaFoldDB" id="A0AAW4PW66"/>
<dbReference type="Proteomes" id="UP001430377">
    <property type="component" value="Unassembled WGS sequence"/>
</dbReference>